<dbReference type="EMBL" id="JASNGB010000274">
    <property type="protein sequence ID" value="MDL2345730.1"/>
    <property type="molecule type" value="Genomic_DNA"/>
</dbReference>
<reference evidence="1 2" key="1">
    <citation type="submission" date="2023-05" db="EMBL/GenBank/DDBJ databases">
        <authorList>
            <person name="Gao F."/>
        </authorList>
    </citation>
    <scope>NUCLEOTIDE SEQUENCE [LARGE SCALE GENOMIC DNA]</scope>
    <source>
        <strain evidence="1 2">MIMF12</strain>
    </source>
</reference>
<name>A0ABT7JKY3_9DEIO</name>
<dbReference type="Proteomes" id="UP001302059">
    <property type="component" value="Unassembled WGS sequence"/>
</dbReference>
<organism evidence="1 2">
    <name type="scientific">Deinococcus rhizophilus</name>
    <dbReference type="NCBI Taxonomy" id="3049544"/>
    <lineage>
        <taxon>Bacteria</taxon>
        <taxon>Thermotogati</taxon>
        <taxon>Deinococcota</taxon>
        <taxon>Deinococci</taxon>
        <taxon>Deinococcales</taxon>
        <taxon>Deinococcaceae</taxon>
        <taxon>Deinococcus</taxon>
    </lineage>
</organism>
<keyword evidence="2" id="KW-1185">Reference proteome</keyword>
<evidence type="ECO:0000313" key="2">
    <source>
        <dbReference type="Proteomes" id="UP001302059"/>
    </source>
</evidence>
<gene>
    <name evidence="1" type="ORF">QOL99_16475</name>
</gene>
<accession>A0ABT7JKY3</accession>
<proteinExistence type="predicted"/>
<dbReference type="RefSeq" id="WP_285525406.1">
    <property type="nucleotide sequence ID" value="NZ_JASNGB010000274.1"/>
</dbReference>
<evidence type="ECO:0000313" key="1">
    <source>
        <dbReference type="EMBL" id="MDL2345730.1"/>
    </source>
</evidence>
<comment type="caution">
    <text evidence="1">The sequence shown here is derived from an EMBL/GenBank/DDBJ whole genome shotgun (WGS) entry which is preliminary data.</text>
</comment>
<sequence length="103" mass="11705">MSAPPLDITLAHGTPGEEKVRGWLLDLTRQHSLEPLMFCRRVVIGEQARGCQARLQHGEPELLLYTELLARLKPLGYRFIYREVAGNAEFLRDVVRRHGLTVG</sequence>
<protein>
    <submittedName>
        <fullName evidence="1">Uncharacterized protein</fullName>
    </submittedName>
</protein>